<evidence type="ECO:0000313" key="1">
    <source>
        <dbReference type="EMBL" id="CAL1377201.1"/>
    </source>
</evidence>
<organism evidence="1 2">
    <name type="scientific">Linum trigynum</name>
    <dbReference type="NCBI Taxonomy" id="586398"/>
    <lineage>
        <taxon>Eukaryota</taxon>
        <taxon>Viridiplantae</taxon>
        <taxon>Streptophyta</taxon>
        <taxon>Embryophyta</taxon>
        <taxon>Tracheophyta</taxon>
        <taxon>Spermatophyta</taxon>
        <taxon>Magnoliopsida</taxon>
        <taxon>eudicotyledons</taxon>
        <taxon>Gunneridae</taxon>
        <taxon>Pentapetalae</taxon>
        <taxon>rosids</taxon>
        <taxon>fabids</taxon>
        <taxon>Malpighiales</taxon>
        <taxon>Linaceae</taxon>
        <taxon>Linum</taxon>
    </lineage>
</organism>
<sequence length="132" mass="14394">MEPVAIASSTAGANDHRLEGWKAKGRSLELTDHQRLSHCVGRHQVSFAATHADVVSSSETATTGARYSSAKEGLIKKLVRKEGPLRSGPVSSLTSPFSSPYPQASFITRFIDHRKAQPQAHYQIPVSRPFNL</sequence>
<name>A0AAV2DU18_9ROSI</name>
<dbReference type="Proteomes" id="UP001497516">
    <property type="component" value="Chromosome 3"/>
</dbReference>
<dbReference type="EMBL" id="OZ034816">
    <property type="protein sequence ID" value="CAL1377201.1"/>
    <property type="molecule type" value="Genomic_DNA"/>
</dbReference>
<proteinExistence type="predicted"/>
<dbReference type="AlphaFoldDB" id="A0AAV2DU18"/>
<accession>A0AAV2DU18</accession>
<keyword evidence="2" id="KW-1185">Reference proteome</keyword>
<evidence type="ECO:0000313" key="2">
    <source>
        <dbReference type="Proteomes" id="UP001497516"/>
    </source>
</evidence>
<reference evidence="1 2" key="1">
    <citation type="submission" date="2024-04" db="EMBL/GenBank/DDBJ databases">
        <authorList>
            <person name="Fracassetti M."/>
        </authorList>
    </citation>
    <scope>NUCLEOTIDE SEQUENCE [LARGE SCALE GENOMIC DNA]</scope>
</reference>
<gene>
    <name evidence="1" type="ORF">LTRI10_LOCUS18868</name>
</gene>
<protein>
    <submittedName>
        <fullName evidence="1">Uncharacterized protein</fullName>
    </submittedName>
</protein>